<dbReference type="PROSITE" id="PS50112">
    <property type="entry name" value="PAS"/>
    <property type="match status" value="1"/>
</dbReference>
<evidence type="ECO:0000259" key="8">
    <source>
        <dbReference type="PROSITE" id="PS50885"/>
    </source>
</evidence>
<dbReference type="GO" id="GO:0006935">
    <property type="term" value="P:chemotaxis"/>
    <property type="evidence" value="ECO:0007669"/>
    <property type="project" value="UniProtKB-KW"/>
</dbReference>
<feature type="domain" description="HAMP" evidence="8">
    <location>
        <begin position="134"/>
        <end position="180"/>
    </location>
</feature>
<evidence type="ECO:0000256" key="4">
    <source>
        <dbReference type="PROSITE-ProRule" id="PRU00284"/>
    </source>
</evidence>
<feature type="domain" description="PAC" evidence="7">
    <location>
        <begin position="85"/>
        <end position="139"/>
    </location>
</feature>
<accession>A0A316H582</accession>
<evidence type="ECO:0000313" key="10">
    <source>
        <dbReference type="Proteomes" id="UP000245708"/>
    </source>
</evidence>
<keyword evidence="2" id="KW-0145">Chemotaxis</keyword>
<evidence type="ECO:0000256" key="1">
    <source>
        <dbReference type="ARBA" id="ARBA00004370"/>
    </source>
</evidence>
<reference evidence="9 10" key="1">
    <citation type="submission" date="2018-05" db="EMBL/GenBank/DDBJ databases">
        <title>Genomic Encyclopedia of Type Strains, Phase IV (KMG-IV): sequencing the most valuable type-strain genomes for metagenomic binning, comparative biology and taxonomic classification.</title>
        <authorList>
            <person name="Goeker M."/>
        </authorList>
    </citation>
    <scope>NUCLEOTIDE SEQUENCE [LARGE SCALE GENOMIC DNA]</scope>
    <source>
        <strain evidence="9 10">DSM 16097</strain>
    </source>
</reference>
<sequence length="451" mass="47956">MLDSAPAETAIDEAQSALLRMVDATQAVIHFTVDGIILQANANFLAALGYTADAIVGQHHKMFVSPDYARSPDYVRFWDKLRSGQSFTDQFPRITRTGQTIWIQATYAPVFDPAGRVSRVIKIATDVTKRRQVIDDLAHGLERLRDGDLTCRLAVSDLPDLAILGEAFNRTTEGWRALVGRLSLVTDTVGTISGTIGALSTDLSERTATQASALGQTAAAVAQLTQTVKSAVEDAQHADGIASETRKKATGSSKLVEEVMEAMTRIQKSSGRISHIVSTIDAIAVQTNLLALNAAIEAARAGPAGRGFAVVASEVRQLSQRSSESAREIAELVDESGRHVADGVELVNNAGRELSGIFQGIEHLSETMARTAAEIAAQSATLSQINGAVGQLDRVTQENANMVVQTTSAARALSEASDNLTSEVSTFQVVDARPGVDPRAALALWGRIARG</sequence>
<dbReference type="InterPro" id="IPR000700">
    <property type="entry name" value="PAS-assoc_C"/>
</dbReference>
<proteinExistence type="inferred from homology"/>
<protein>
    <submittedName>
        <fullName evidence="9">Methyl-accepting chemotaxis sensory transducer with Pas/Pac sensor</fullName>
    </submittedName>
</protein>
<dbReference type="PROSITE" id="PS50111">
    <property type="entry name" value="CHEMOTAXIS_TRANSDUC_2"/>
    <property type="match status" value="1"/>
</dbReference>
<dbReference type="InterPro" id="IPR051310">
    <property type="entry name" value="MCP_chemotaxis"/>
</dbReference>
<comment type="subcellular location">
    <subcellularLocation>
        <location evidence="1">Membrane</location>
    </subcellularLocation>
</comment>
<evidence type="ECO:0000259" key="5">
    <source>
        <dbReference type="PROSITE" id="PS50111"/>
    </source>
</evidence>
<dbReference type="FunFam" id="1.10.287.950:FF:000001">
    <property type="entry name" value="Methyl-accepting chemotaxis sensory transducer"/>
    <property type="match status" value="1"/>
</dbReference>
<dbReference type="SMART" id="SM00283">
    <property type="entry name" value="MA"/>
    <property type="match status" value="1"/>
</dbReference>
<dbReference type="InterPro" id="IPR001610">
    <property type="entry name" value="PAC"/>
</dbReference>
<dbReference type="Proteomes" id="UP000245708">
    <property type="component" value="Unassembled WGS sequence"/>
</dbReference>
<dbReference type="GO" id="GO:0007165">
    <property type="term" value="P:signal transduction"/>
    <property type="evidence" value="ECO:0007669"/>
    <property type="project" value="UniProtKB-KW"/>
</dbReference>
<dbReference type="PROSITE" id="PS50113">
    <property type="entry name" value="PAC"/>
    <property type="match status" value="1"/>
</dbReference>
<dbReference type="InterPro" id="IPR004089">
    <property type="entry name" value="MCPsignal_dom"/>
</dbReference>
<comment type="caution">
    <text evidence="9">The sequence shown here is derived from an EMBL/GenBank/DDBJ whole genome shotgun (WGS) entry which is preliminary data.</text>
</comment>
<name>A0A316H582_9RHOB</name>
<keyword evidence="4" id="KW-0807">Transducer</keyword>
<dbReference type="Pfam" id="PF08447">
    <property type="entry name" value="PAS_3"/>
    <property type="match status" value="1"/>
</dbReference>
<dbReference type="Gene3D" id="1.10.287.950">
    <property type="entry name" value="Methyl-accepting chemotaxis protein"/>
    <property type="match status" value="1"/>
</dbReference>
<evidence type="ECO:0000256" key="3">
    <source>
        <dbReference type="ARBA" id="ARBA00029447"/>
    </source>
</evidence>
<dbReference type="EMBL" id="QGGW01000001">
    <property type="protein sequence ID" value="PWK62743.1"/>
    <property type="molecule type" value="Genomic_DNA"/>
</dbReference>
<dbReference type="Gene3D" id="3.30.450.20">
    <property type="entry name" value="PAS domain"/>
    <property type="match status" value="1"/>
</dbReference>
<dbReference type="InterPro" id="IPR000014">
    <property type="entry name" value="PAS"/>
</dbReference>
<evidence type="ECO:0000313" key="9">
    <source>
        <dbReference type="EMBL" id="PWK62743.1"/>
    </source>
</evidence>
<dbReference type="PROSITE" id="PS50885">
    <property type="entry name" value="HAMP"/>
    <property type="match status" value="1"/>
</dbReference>
<dbReference type="SUPFAM" id="SSF58104">
    <property type="entry name" value="Methyl-accepting chemotaxis protein (MCP) signaling domain"/>
    <property type="match status" value="1"/>
</dbReference>
<feature type="domain" description="PAS" evidence="6">
    <location>
        <begin position="14"/>
        <end position="67"/>
    </location>
</feature>
<dbReference type="GO" id="GO:0016020">
    <property type="term" value="C:membrane"/>
    <property type="evidence" value="ECO:0007669"/>
    <property type="project" value="UniProtKB-SubCell"/>
</dbReference>
<dbReference type="Pfam" id="PF00015">
    <property type="entry name" value="MCPsignal"/>
    <property type="match status" value="1"/>
</dbReference>
<dbReference type="SMART" id="SM00086">
    <property type="entry name" value="PAC"/>
    <property type="match status" value="1"/>
</dbReference>
<organism evidence="9 10">
    <name type="scientific">Roseicyclus mahoneyensis</name>
    <dbReference type="NCBI Taxonomy" id="164332"/>
    <lineage>
        <taxon>Bacteria</taxon>
        <taxon>Pseudomonadati</taxon>
        <taxon>Pseudomonadota</taxon>
        <taxon>Alphaproteobacteria</taxon>
        <taxon>Rhodobacterales</taxon>
        <taxon>Roseobacteraceae</taxon>
        <taxon>Roseicyclus</taxon>
    </lineage>
</organism>
<dbReference type="InterPro" id="IPR013655">
    <property type="entry name" value="PAS_fold_3"/>
</dbReference>
<dbReference type="NCBIfam" id="TIGR00229">
    <property type="entry name" value="sensory_box"/>
    <property type="match status" value="1"/>
</dbReference>
<keyword evidence="10" id="KW-1185">Reference proteome</keyword>
<dbReference type="GO" id="GO:0004888">
    <property type="term" value="F:transmembrane signaling receptor activity"/>
    <property type="evidence" value="ECO:0007669"/>
    <property type="project" value="InterPro"/>
</dbReference>
<evidence type="ECO:0000256" key="2">
    <source>
        <dbReference type="ARBA" id="ARBA00022500"/>
    </source>
</evidence>
<comment type="similarity">
    <text evidence="3">Belongs to the methyl-accepting chemotaxis (MCP) protein family.</text>
</comment>
<dbReference type="CDD" id="cd00130">
    <property type="entry name" value="PAS"/>
    <property type="match status" value="1"/>
</dbReference>
<dbReference type="InterPro" id="IPR035965">
    <property type="entry name" value="PAS-like_dom_sf"/>
</dbReference>
<feature type="domain" description="Methyl-accepting transducer" evidence="5">
    <location>
        <begin position="185"/>
        <end position="414"/>
    </location>
</feature>
<dbReference type="PANTHER" id="PTHR43531:SF11">
    <property type="entry name" value="METHYL-ACCEPTING CHEMOTAXIS PROTEIN 3"/>
    <property type="match status" value="1"/>
</dbReference>
<dbReference type="InterPro" id="IPR004090">
    <property type="entry name" value="Chemotax_Me-accpt_rcpt"/>
</dbReference>
<dbReference type="RefSeq" id="WP_109665593.1">
    <property type="nucleotide sequence ID" value="NZ_QGGW01000001.1"/>
</dbReference>
<evidence type="ECO:0000259" key="7">
    <source>
        <dbReference type="PROSITE" id="PS50113"/>
    </source>
</evidence>
<dbReference type="AlphaFoldDB" id="A0A316H582"/>
<dbReference type="SUPFAM" id="SSF55785">
    <property type="entry name" value="PYP-like sensor domain (PAS domain)"/>
    <property type="match status" value="1"/>
</dbReference>
<dbReference type="PRINTS" id="PR00260">
    <property type="entry name" value="CHEMTRNSDUCR"/>
</dbReference>
<evidence type="ECO:0000259" key="6">
    <source>
        <dbReference type="PROSITE" id="PS50112"/>
    </source>
</evidence>
<dbReference type="PANTHER" id="PTHR43531">
    <property type="entry name" value="PROTEIN ICFG"/>
    <property type="match status" value="1"/>
</dbReference>
<gene>
    <name evidence="9" type="ORF">C7455_101777</name>
</gene>
<dbReference type="InterPro" id="IPR003660">
    <property type="entry name" value="HAMP_dom"/>
</dbReference>